<evidence type="ECO:0000313" key="3">
    <source>
        <dbReference type="Proteomes" id="UP000051802"/>
    </source>
</evidence>
<dbReference type="InterPro" id="IPR021762">
    <property type="entry name" value="DUF3325"/>
</dbReference>
<keyword evidence="1" id="KW-0472">Membrane</keyword>
<keyword evidence="1" id="KW-0812">Transmembrane</keyword>
<sequence>MTVWLAIALGFSGFTALWRAMEHPAHVAPGQPAPTVQRRRQLRIAGWVLLTLSLLLCWSARGGAIGTVLWLGTLTASAVLLVFGLLPYRPRAIKPLAWGAPVLALLLWGVLG</sequence>
<gene>
    <name evidence="2" type="ORF">ARC20_01535</name>
</gene>
<dbReference type="OrthoDB" id="6009065at2"/>
<dbReference type="STRING" id="676599.ARC20_01535"/>
<accession>A0A0R0AIM9</accession>
<protein>
    <recommendedName>
        <fullName evidence="4">Iron uptake protein</fullName>
    </recommendedName>
</protein>
<feature type="transmembrane region" description="Helical" evidence="1">
    <location>
        <begin position="67"/>
        <end position="86"/>
    </location>
</feature>
<evidence type="ECO:0000313" key="2">
    <source>
        <dbReference type="EMBL" id="KRG40451.1"/>
    </source>
</evidence>
<dbReference type="AlphaFoldDB" id="A0A0R0AIM9"/>
<keyword evidence="1" id="KW-1133">Transmembrane helix</keyword>
<dbReference type="RefSeq" id="WP_057647830.1">
    <property type="nucleotide sequence ID" value="NZ_LLXU01000098.1"/>
</dbReference>
<proteinExistence type="predicted"/>
<dbReference type="EMBL" id="LLXU01000098">
    <property type="protein sequence ID" value="KRG40451.1"/>
    <property type="molecule type" value="Genomic_DNA"/>
</dbReference>
<evidence type="ECO:0008006" key="4">
    <source>
        <dbReference type="Google" id="ProtNLM"/>
    </source>
</evidence>
<reference evidence="2 3" key="1">
    <citation type="submission" date="2015-10" db="EMBL/GenBank/DDBJ databases">
        <title>Genome sequencing and analysis of members of genus Stenotrophomonas.</title>
        <authorList>
            <person name="Patil P.P."/>
            <person name="Midha S."/>
            <person name="Patil P.B."/>
        </authorList>
    </citation>
    <scope>NUCLEOTIDE SEQUENCE [LARGE SCALE GENOMIC DNA]</scope>
    <source>
        <strain evidence="2 3">JCM 16536</strain>
    </source>
</reference>
<name>A0A0R0AIM9_9GAMM</name>
<comment type="caution">
    <text evidence="2">The sequence shown here is derived from an EMBL/GenBank/DDBJ whole genome shotgun (WGS) entry which is preliminary data.</text>
</comment>
<feature type="transmembrane region" description="Helical" evidence="1">
    <location>
        <begin position="42"/>
        <end position="60"/>
    </location>
</feature>
<feature type="transmembrane region" description="Helical" evidence="1">
    <location>
        <begin position="92"/>
        <end position="111"/>
    </location>
</feature>
<organism evidence="2 3">
    <name type="scientific">Stenotrophomonas panacihumi</name>
    <dbReference type="NCBI Taxonomy" id="676599"/>
    <lineage>
        <taxon>Bacteria</taxon>
        <taxon>Pseudomonadati</taxon>
        <taxon>Pseudomonadota</taxon>
        <taxon>Gammaproteobacteria</taxon>
        <taxon>Lysobacterales</taxon>
        <taxon>Lysobacteraceae</taxon>
        <taxon>Stenotrophomonas</taxon>
    </lineage>
</organism>
<keyword evidence="3" id="KW-1185">Reference proteome</keyword>
<evidence type="ECO:0000256" key="1">
    <source>
        <dbReference type="SAM" id="Phobius"/>
    </source>
</evidence>
<dbReference type="Proteomes" id="UP000051802">
    <property type="component" value="Unassembled WGS sequence"/>
</dbReference>
<dbReference type="Pfam" id="PF11804">
    <property type="entry name" value="DUF3325"/>
    <property type="match status" value="1"/>
</dbReference>